<sequence length="89" mass="9703">MQKDKLEKLTEIVMGEAVTALLDSNDKISGATLANRLKSMLVNEANAARREAIEIALAEVRSEFASARDPMESAVLAFGQSVSDSRRKH</sequence>
<evidence type="ECO:0000313" key="2">
    <source>
        <dbReference type="Proteomes" id="UP000245981"/>
    </source>
</evidence>
<dbReference type="STRING" id="574096.HA38_18365"/>
<dbReference type="RefSeq" id="WP_109716870.1">
    <property type="nucleotide sequence ID" value="NZ_CP126314.1"/>
</dbReference>
<evidence type="ECO:0000313" key="1">
    <source>
        <dbReference type="EMBL" id="PWK98406.1"/>
    </source>
</evidence>
<dbReference type="AlphaFoldDB" id="A0A2V2BJP2"/>
<organism evidence="1 2">
    <name type="scientific">Pantoea allii</name>
    <dbReference type="NCBI Taxonomy" id="574096"/>
    <lineage>
        <taxon>Bacteria</taxon>
        <taxon>Pseudomonadati</taxon>
        <taxon>Pseudomonadota</taxon>
        <taxon>Gammaproteobacteria</taxon>
        <taxon>Enterobacterales</taxon>
        <taxon>Erwiniaceae</taxon>
        <taxon>Pantoea</taxon>
    </lineage>
</organism>
<gene>
    <name evidence="1" type="ORF">C7431_103171</name>
</gene>
<comment type="caution">
    <text evidence="1">The sequence shown here is derived from an EMBL/GenBank/DDBJ whole genome shotgun (WGS) entry which is preliminary data.</text>
</comment>
<accession>A0A2V2BJP2</accession>
<dbReference type="Proteomes" id="UP000245981">
    <property type="component" value="Unassembled WGS sequence"/>
</dbReference>
<proteinExistence type="predicted"/>
<dbReference type="OrthoDB" id="6547326at2"/>
<protein>
    <submittedName>
        <fullName evidence="1">Uncharacterized protein</fullName>
    </submittedName>
</protein>
<dbReference type="EMBL" id="QGHF01000003">
    <property type="protein sequence ID" value="PWK98406.1"/>
    <property type="molecule type" value="Genomic_DNA"/>
</dbReference>
<name>A0A2V2BJP2_9GAMM</name>
<reference evidence="1 2" key="1">
    <citation type="submission" date="2018-05" db="EMBL/GenBank/DDBJ databases">
        <title>Genomic Encyclopedia of Type Strains, Phase IV (KMG-V): Genome sequencing to study the core and pangenomes of soil and plant-associated prokaryotes.</title>
        <authorList>
            <person name="Whitman W."/>
        </authorList>
    </citation>
    <scope>NUCLEOTIDE SEQUENCE [LARGE SCALE GENOMIC DNA]</scope>
    <source>
        <strain evidence="1 2">PNA 200-10</strain>
    </source>
</reference>